<keyword evidence="1" id="KW-0472">Membrane</keyword>
<dbReference type="STRING" id="61647.LG71_17945"/>
<organism evidence="2 3">
    <name type="scientific">Pluralibacter gergoviae</name>
    <name type="common">Enterobacter gergoviae</name>
    <dbReference type="NCBI Taxonomy" id="61647"/>
    <lineage>
        <taxon>Bacteria</taxon>
        <taxon>Pseudomonadati</taxon>
        <taxon>Pseudomonadota</taxon>
        <taxon>Gammaproteobacteria</taxon>
        <taxon>Enterobacterales</taxon>
        <taxon>Enterobacteriaceae</taxon>
        <taxon>Pluralibacter</taxon>
    </lineage>
</organism>
<feature type="transmembrane region" description="Helical" evidence="1">
    <location>
        <begin position="64"/>
        <end position="82"/>
    </location>
</feature>
<evidence type="ECO:0000256" key="1">
    <source>
        <dbReference type="SAM" id="Phobius"/>
    </source>
</evidence>
<sequence length="200" mass="22470">MSLFKHFLFFVVACFGPVLTVFCLWLDLNFFRDTVTEISVTEIVQELVLAAVMVIHFVLAKKYVPLRLCNILIGGLFLAMLIRELDAVFDTISHGCWVWFALTTSVIALIWPVAKWKTTAAQLEQYAQTPGYGMMLAGLMTILVFSRLLGMGELWNFILQDGFVRAAKNAVEEGCEMYGYMLCLTATLGYSSQLRRIAAA</sequence>
<protein>
    <submittedName>
        <fullName evidence="2">Transporter</fullName>
    </submittedName>
</protein>
<dbReference type="EMBL" id="LDZF01000003">
    <property type="protein sequence ID" value="KMK15854.1"/>
    <property type="molecule type" value="Genomic_DNA"/>
</dbReference>
<comment type="caution">
    <text evidence="2">The sequence shown here is derived from an EMBL/GenBank/DDBJ whole genome shotgun (WGS) entry which is preliminary data.</text>
</comment>
<keyword evidence="1" id="KW-1133">Transmembrane helix</keyword>
<proteinExistence type="predicted"/>
<evidence type="ECO:0000313" key="2">
    <source>
        <dbReference type="EMBL" id="KMK15854.1"/>
    </source>
</evidence>
<feature type="transmembrane region" description="Helical" evidence="1">
    <location>
        <begin position="131"/>
        <end position="150"/>
    </location>
</feature>
<dbReference type="eggNOG" id="ENOG5032VSV">
    <property type="taxonomic scope" value="Bacteria"/>
</dbReference>
<dbReference type="PATRIC" id="fig|61647.15.peg.2947"/>
<keyword evidence="3" id="KW-1185">Reference proteome</keyword>
<dbReference type="AlphaFoldDB" id="A0A0J5M2A3"/>
<name>A0A0J5M2A3_PLUGE</name>
<accession>A0A0J5M2A3</accession>
<feature type="transmembrane region" description="Helical" evidence="1">
    <location>
        <begin position="94"/>
        <end position="111"/>
    </location>
</feature>
<reference evidence="2 3" key="1">
    <citation type="submission" date="2015-05" db="EMBL/GenBank/DDBJ databases">
        <title>Genome sequences of Pluralibacter gergoviae.</title>
        <authorList>
            <person name="Greninger A.L."/>
            <person name="Miller S."/>
        </authorList>
    </citation>
    <scope>NUCLEOTIDE SEQUENCE [LARGE SCALE GENOMIC DNA]</scope>
    <source>
        <strain evidence="2 3">JS81F13</strain>
    </source>
</reference>
<keyword evidence="1" id="KW-0812">Transmembrane</keyword>
<feature type="transmembrane region" description="Helical" evidence="1">
    <location>
        <begin position="6"/>
        <end position="26"/>
    </location>
</feature>
<dbReference type="Proteomes" id="UP000036196">
    <property type="component" value="Unassembled WGS sequence"/>
</dbReference>
<evidence type="ECO:0000313" key="3">
    <source>
        <dbReference type="Proteomes" id="UP000036196"/>
    </source>
</evidence>
<dbReference type="RefSeq" id="WP_048278283.1">
    <property type="nucleotide sequence ID" value="NZ_LDZF01000003.1"/>
</dbReference>
<gene>
    <name evidence="2" type="ORF">ABW06_03150</name>
</gene>